<comment type="cofactor">
    <cofactor evidence="10">
        <name>Mg(2+)</name>
        <dbReference type="ChEBI" id="CHEBI:18420"/>
    </cofactor>
    <cofactor evidence="10">
        <name>Ca(2+)</name>
        <dbReference type="ChEBI" id="CHEBI:29108"/>
    </cofactor>
    <cofactor evidence="10">
        <name>Mn(2+)</name>
        <dbReference type="ChEBI" id="CHEBI:29035"/>
    </cofactor>
    <cofactor evidence="10">
        <name>Co(2+)</name>
        <dbReference type="ChEBI" id="CHEBI:48828"/>
    </cofactor>
    <text evidence="10">Binds 1 Mg(2+) ion per subunit. Can also utilize other divalent metal cations, such as Ca(2+), Mn(2+) and Co(2+).</text>
</comment>
<keyword evidence="5 10" id="KW-0808">Transferase</keyword>
<comment type="subunit">
    <text evidence="3 10">Homodimer.</text>
</comment>
<dbReference type="PANTHER" id="PTHR43522:SF2">
    <property type="entry name" value="TRANSKETOLASE 1-RELATED"/>
    <property type="match status" value="1"/>
</dbReference>
<dbReference type="InterPro" id="IPR009014">
    <property type="entry name" value="Transketo_C/PFOR_II"/>
</dbReference>
<keyword evidence="13" id="KW-1185">Reference proteome</keyword>
<dbReference type="Gene3D" id="3.40.50.920">
    <property type="match status" value="1"/>
</dbReference>
<evidence type="ECO:0000256" key="8">
    <source>
        <dbReference type="ARBA" id="ARBA00023052"/>
    </source>
</evidence>
<dbReference type="Pfam" id="PF22613">
    <property type="entry name" value="Transketolase_C_1"/>
    <property type="match status" value="1"/>
</dbReference>
<proteinExistence type="inferred from homology"/>
<evidence type="ECO:0000313" key="12">
    <source>
        <dbReference type="EMBL" id="KAK8841931.1"/>
    </source>
</evidence>
<dbReference type="InterPro" id="IPR033247">
    <property type="entry name" value="Transketolase_fam"/>
</dbReference>
<keyword evidence="6 10" id="KW-0479">Metal-binding</keyword>
<organism evidence="12 13">
    <name type="scientific">Tritrichomonas musculus</name>
    <dbReference type="NCBI Taxonomy" id="1915356"/>
    <lineage>
        <taxon>Eukaryota</taxon>
        <taxon>Metamonada</taxon>
        <taxon>Parabasalia</taxon>
        <taxon>Tritrichomonadida</taxon>
        <taxon>Tritrichomonadidae</taxon>
        <taxon>Tritrichomonas</taxon>
    </lineage>
</organism>
<keyword evidence="10" id="KW-0106">Calcium</keyword>
<evidence type="ECO:0000256" key="1">
    <source>
        <dbReference type="ARBA" id="ARBA00001941"/>
    </source>
</evidence>
<comment type="caution">
    <text evidence="12">The sequence shown here is derived from an EMBL/GenBank/DDBJ whole genome shotgun (WGS) entry which is preliminary data.</text>
</comment>
<comment type="cofactor">
    <cofactor evidence="10">
        <name>thiamine diphosphate</name>
        <dbReference type="ChEBI" id="CHEBI:58937"/>
    </cofactor>
    <text evidence="10">Binds 1 thiamine pyrophosphate per subunit.</text>
</comment>
<keyword evidence="8 10" id="KW-0786">Thiamine pyrophosphate</keyword>
<name>A0ABR2H6Z5_9EUKA</name>
<dbReference type="Proteomes" id="UP001470230">
    <property type="component" value="Unassembled WGS sequence"/>
</dbReference>
<dbReference type="NCBIfam" id="TIGR00232">
    <property type="entry name" value="tktlase_bact"/>
    <property type="match status" value="1"/>
</dbReference>
<dbReference type="CDD" id="cd02012">
    <property type="entry name" value="TPP_TK"/>
    <property type="match status" value="1"/>
</dbReference>
<dbReference type="EMBL" id="JAPFFF010000040">
    <property type="protein sequence ID" value="KAK8841931.1"/>
    <property type="molecule type" value="Genomic_DNA"/>
</dbReference>
<accession>A0ABR2H6Z5</accession>
<dbReference type="Gene3D" id="3.40.50.970">
    <property type="match status" value="2"/>
</dbReference>
<dbReference type="InterPro" id="IPR020826">
    <property type="entry name" value="Transketolase_BS"/>
</dbReference>
<dbReference type="PANTHER" id="PTHR43522">
    <property type="entry name" value="TRANSKETOLASE"/>
    <property type="match status" value="1"/>
</dbReference>
<sequence length="666" mass="74213">MTDIDTLCTNSIRLLSLDMVSKAKSGHPGAPLGLAPATHVLWSKFLQFEPNWINRDRFVLSCGHASALYYSLLHVYSNILSLEDLKHFRQYDSKTPGHPEHSVIPEIEVTTGPLGQGITNAVGLALTEQFLAAKFNKPDIKLFTHRVWCIASDGDMMEGISSEAASFAGHQQLNNLVVFYDSNHITIDGKTDITFTDDVAQRFKSYGWATIDVKNADENFKEISNAIRSSIKDQIQPVLIILHTTIGYGSVLANTSKAHGSPFNDDQLIAIKKKFGFNPEDHFKVPQEVYNYYRQVHEKNVNIVQEWNKQYEEYQRKYESDYKVLKSLIEGNFTYENFDTFIPKVDKSSTATRMTSNATLNIVAQHVPGLIGGSADLSSSNGTVLRGEKVFQPDQRDGRYIEFGIREHGMQAIANGIAYYGFKGLVPFTATFLVFYQYFLPAIRVAALEKLRVLMILSHDSIGVGEDGPTHQPVECLSQLRAQIGINVFRPACEMEMNACYTEVFCGPSKPSAIIVSRQNTPPIPGSSFEGTLKGAYIVKKADNPKLIMVATGTEVNLALKTAETLKYPVTVISMPCMNLYDQQPIEYKRSLFPLGVPVISVEAASSFSWPKYSHLHIGVETFGISAPAAKVYEHFGLIPSKIAEKANHVVEYYTTHQVPDLVERP</sequence>
<evidence type="ECO:0000259" key="11">
    <source>
        <dbReference type="SMART" id="SM00861"/>
    </source>
</evidence>
<dbReference type="PROSITE" id="PS00801">
    <property type="entry name" value="TRANSKETOLASE_1"/>
    <property type="match status" value="1"/>
</dbReference>
<reference evidence="12 13" key="1">
    <citation type="submission" date="2024-04" db="EMBL/GenBank/DDBJ databases">
        <title>Tritrichomonas musculus Genome.</title>
        <authorList>
            <person name="Alves-Ferreira E."/>
            <person name="Grigg M."/>
            <person name="Lorenzi H."/>
            <person name="Galac M."/>
        </authorList>
    </citation>
    <scope>NUCLEOTIDE SEQUENCE [LARGE SCALE GENOMIC DNA]</scope>
    <source>
        <strain evidence="12 13">EAF2021</strain>
    </source>
</reference>
<dbReference type="SUPFAM" id="SSF52518">
    <property type="entry name" value="Thiamin diphosphate-binding fold (THDP-binding)"/>
    <property type="match status" value="2"/>
</dbReference>
<evidence type="ECO:0000256" key="5">
    <source>
        <dbReference type="ARBA" id="ARBA00022679"/>
    </source>
</evidence>
<dbReference type="InterPro" id="IPR029061">
    <property type="entry name" value="THDP-binding"/>
</dbReference>
<dbReference type="InterPro" id="IPR005474">
    <property type="entry name" value="Transketolase_N"/>
</dbReference>
<feature type="domain" description="Transketolase-like pyrimidine-binding" evidence="11">
    <location>
        <begin position="350"/>
        <end position="524"/>
    </location>
</feature>
<gene>
    <name evidence="12" type="ORF">M9Y10_026885</name>
</gene>
<dbReference type="PROSITE" id="PS00802">
    <property type="entry name" value="TRANSKETOLASE_2"/>
    <property type="match status" value="1"/>
</dbReference>
<evidence type="ECO:0000256" key="7">
    <source>
        <dbReference type="ARBA" id="ARBA00022842"/>
    </source>
</evidence>
<evidence type="ECO:0000256" key="2">
    <source>
        <dbReference type="ARBA" id="ARBA00007131"/>
    </source>
</evidence>
<dbReference type="SUPFAM" id="SSF52922">
    <property type="entry name" value="TK C-terminal domain-like"/>
    <property type="match status" value="1"/>
</dbReference>
<dbReference type="InterPro" id="IPR049557">
    <property type="entry name" value="Transketolase_CS"/>
</dbReference>
<protein>
    <recommendedName>
        <fullName evidence="4 10">Transketolase</fullName>
        <ecNumber evidence="4 10">2.2.1.1</ecNumber>
    </recommendedName>
</protein>
<dbReference type="InterPro" id="IPR005478">
    <property type="entry name" value="Transketolase_bac-like"/>
</dbReference>
<dbReference type="Pfam" id="PF00456">
    <property type="entry name" value="Transketolase_N"/>
    <property type="match status" value="1"/>
</dbReference>
<comment type="cofactor">
    <cofactor evidence="1">
        <name>Co(2+)</name>
        <dbReference type="ChEBI" id="CHEBI:48828"/>
    </cofactor>
</comment>
<dbReference type="InterPro" id="IPR005475">
    <property type="entry name" value="Transketolase-like_Pyr-bd"/>
</dbReference>
<comment type="function">
    <text evidence="10">Catalyzes the transfer of a two-carbon ketol group from a ketose donor to an aldose acceptor, via a covalent intermediate with the cofactor thiamine pyrophosphate.</text>
</comment>
<evidence type="ECO:0000256" key="3">
    <source>
        <dbReference type="ARBA" id="ARBA00011738"/>
    </source>
</evidence>
<evidence type="ECO:0000256" key="6">
    <source>
        <dbReference type="ARBA" id="ARBA00022723"/>
    </source>
</evidence>
<keyword evidence="7 10" id="KW-0460">Magnesium</keyword>
<evidence type="ECO:0000256" key="9">
    <source>
        <dbReference type="ARBA" id="ARBA00049473"/>
    </source>
</evidence>
<evidence type="ECO:0000313" key="13">
    <source>
        <dbReference type="Proteomes" id="UP001470230"/>
    </source>
</evidence>
<comment type="catalytic activity">
    <reaction evidence="9 10">
        <text>D-sedoheptulose 7-phosphate + D-glyceraldehyde 3-phosphate = aldehydo-D-ribose 5-phosphate + D-xylulose 5-phosphate</text>
        <dbReference type="Rhea" id="RHEA:10508"/>
        <dbReference type="ChEBI" id="CHEBI:57483"/>
        <dbReference type="ChEBI" id="CHEBI:57737"/>
        <dbReference type="ChEBI" id="CHEBI:58273"/>
        <dbReference type="ChEBI" id="CHEBI:59776"/>
        <dbReference type="EC" id="2.2.1.1"/>
    </reaction>
</comment>
<comment type="similarity">
    <text evidence="2 10">Belongs to the transketolase family.</text>
</comment>
<dbReference type="CDD" id="cd07033">
    <property type="entry name" value="TPP_PYR_DXS_TK_like"/>
    <property type="match status" value="1"/>
</dbReference>
<dbReference type="InterPro" id="IPR055152">
    <property type="entry name" value="Transketolase-like_C_2"/>
</dbReference>
<dbReference type="SMART" id="SM00861">
    <property type="entry name" value="Transket_pyr"/>
    <property type="match status" value="1"/>
</dbReference>
<evidence type="ECO:0000256" key="4">
    <source>
        <dbReference type="ARBA" id="ARBA00013152"/>
    </source>
</evidence>
<evidence type="ECO:0000256" key="10">
    <source>
        <dbReference type="RuleBase" id="RU004996"/>
    </source>
</evidence>
<dbReference type="EC" id="2.2.1.1" evidence="4 10"/>
<dbReference type="Pfam" id="PF02779">
    <property type="entry name" value="Transket_pyr"/>
    <property type="match status" value="1"/>
</dbReference>